<feature type="signal peptide" evidence="8">
    <location>
        <begin position="1"/>
        <end position="22"/>
    </location>
</feature>
<dbReference type="PRINTS" id="PR00786">
    <property type="entry name" value="NEPRILYSIN"/>
</dbReference>
<dbReference type="OrthoDB" id="6475849at2759"/>
<dbReference type="Gene3D" id="3.40.390.10">
    <property type="entry name" value="Collagenase (Catalytic Domain)"/>
    <property type="match status" value="1"/>
</dbReference>
<dbReference type="SUPFAM" id="SSF55486">
    <property type="entry name" value="Metalloproteases ('zincins'), catalytic domain"/>
    <property type="match status" value="1"/>
</dbReference>
<keyword evidence="4" id="KW-0479">Metal-binding</keyword>
<evidence type="ECO:0000313" key="12">
    <source>
        <dbReference type="Proteomes" id="UP000515146"/>
    </source>
</evidence>
<evidence type="ECO:0000259" key="10">
    <source>
        <dbReference type="Pfam" id="PF05649"/>
    </source>
</evidence>
<dbReference type="GO" id="GO:0016485">
    <property type="term" value="P:protein processing"/>
    <property type="evidence" value="ECO:0007669"/>
    <property type="project" value="TreeGrafter"/>
</dbReference>
<dbReference type="GO" id="GO:0005886">
    <property type="term" value="C:plasma membrane"/>
    <property type="evidence" value="ECO:0007669"/>
    <property type="project" value="TreeGrafter"/>
</dbReference>
<dbReference type="Gene3D" id="1.10.1380.10">
    <property type="entry name" value="Neutral endopeptidase , domain2"/>
    <property type="match status" value="1"/>
</dbReference>
<feature type="domain" description="PLOD1-3-like GT" evidence="11">
    <location>
        <begin position="27"/>
        <end position="279"/>
    </location>
</feature>
<dbReference type="CTD" id="33005"/>
<dbReference type="PANTHER" id="PTHR11733:SF167">
    <property type="entry name" value="FI17812P1-RELATED"/>
    <property type="match status" value="1"/>
</dbReference>
<dbReference type="GO" id="GO:0046872">
    <property type="term" value="F:metal ion binding"/>
    <property type="evidence" value="ECO:0007669"/>
    <property type="project" value="UniProtKB-KW"/>
</dbReference>
<dbReference type="FunCoup" id="A0A6P6Y3D0">
    <property type="interactions" value="75"/>
</dbReference>
<protein>
    <submittedName>
        <fullName evidence="13">Endothelin-converting enzyme homolog isoform X1</fullName>
    </submittedName>
</protein>
<dbReference type="Pfam" id="PF01431">
    <property type="entry name" value="Peptidase_M13"/>
    <property type="match status" value="1"/>
</dbReference>
<comment type="cofactor">
    <cofactor evidence="1">
        <name>Zn(2+)</name>
        <dbReference type="ChEBI" id="CHEBI:29105"/>
    </cofactor>
</comment>
<dbReference type="Pfam" id="PF25342">
    <property type="entry name" value="GT_PLOD"/>
    <property type="match status" value="1"/>
</dbReference>
<evidence type="ECO:0000313" key="13">
    <source>
        <dbReference type="RefSeq" id="XP_027199992.1"/>
    </source>
</evidence>
<accession>A0A6P6Y3D0</accession>
<evidence type="ECO:0000256" key="3">
    <source>
        <dbReference type="ARBA" id="ARBA00022670"/>
    </source>
</evidence>
<dbReference type="InterPro" id="IPR008753">
    <property type="entry name" value="Peptidase_M13_N"/>
</dbReference>
<evidence type="ECO:0000259" key="9">
    <source>
        <dbReference type="Pfam" id="PF01431"/>
    </source>
</evidence>
<dbReference type="InterPro" id="IPR000718">
    <property type="entry name" value="Peptidase_M13"/>
</dbReference>
<feature type="domain" description="Peptidase M13 N-terminal" evidence="10">
    <location>
        <begin position="471"/>
        <end position="865"/>
    </location>
</feature>
<dbReference type="AlphaFoldDB" id="A0A6P6Y3D0"/>
<keyword evidence="6" id="KW-0862">Zinc</keyword>
<keyword evidence="8" id="KW-0732">Signal</keyword>
<dbReference type="InterPro" id="IPR018497">
    <property type="entry name" value="Peptidase_M13_C"/>
</dbReference>
<evidence type="ECO:0000256" key="8">
    <source>
        <dbReference type="SAM" id="SignalP"/>
    </source>
</evidence>
<evidence type="ECO:0000256" key="7">
    <source>
        <dbReference type="ARBA" id="ARBA00023049"/>
    </source>
</evidence>
<dbReference type="Proteomes" id="UP000515146">
    <property type="component" value="Unplaced"/>
</dbReference>
<evidence type="ECO:0000256" key="5">
    <source>
        <dbReference type="ARBA" id="ARBA00022801"/>
    </source>
</evidence>
<dbReference type="InterPro" id="IPR042089">
    <property type="entry name" value="Peptidase_M13_dom_2"/>
</dbReference>
<dbReference type="InParanoid" id="A0A6P6Y3D0"/>
<gene>
    <name evidence="13" type="primary">LOC113794105</name>
</gene>
<dbReference type="KEGG" id="dpte:113794105"/>
<evidence type="ECO:0000259" key="11">
    <source>
        <dbReference type="Pfam" id="PF25342"/>
    </source>
</evidence>
<dbReference type="RefSeq" id="XP_027199992.1">
    <property type="nucleotide sequence ID" value="XM_027344191.1"/>
</dbReference>
<comment type="similarity">
    <text evidence="2">Belongs to the peptidase M13 family.</text>
</comment>
<evidence type="ECO:0000256" key="2">
    <source>
        <dbReference type="ARBA" id="ARBA00007357"/>
    </source>
</evidence>
<feature type="domain" description="Peptidase M13 C-terminal" evidence="9">
    <location>
        <begin position="959"/>
        <end position="1162"/>
    </location>
</feature>
<feature type="chain" id="PRO_5028219196" evidence="8">
    <location>
        <begin position="23"/>
        <end position="1163"/>
    </location>
</feature>
<dbReference type="CDD" id="cd08662">
    <property type="entry name" value="M13"/>
    <property type="match status" value="1"/>
</dbReference>
<name>A0A6P6Y3D0_DERPT</name>
<keyword evidence="5" id="KW-0378">Hydrolase</keyword>
<dbReference type="GO" id="GO:0004222">
    <property type="term" value="F:metalloendopeptidase activity"/>
    <property type="evidence" value="ECO:0007669"/>
    <property type="project" value="InterPro"/>
</dbReference>
<keyword evidence="7" id="KW-0482">Metalloprotease</keyword>
<dbReference type="InterPro" id="IPR024079">
    <property type="entry name" value="MetalloPept_cat_dom_sf"/>
</dbReference>
<dbReference type="InterPro" id="IPR057589">
    <property type="entry name" value="GT_PLOD"/>
</dbReference>
<evidence type="ECO:0000256" key="4">
    <source>
        <dbReference type="ARBA" id="ARBA00022723"/>
    </source>
</evidence>
<dbReference type="PROSITE" id="PS51885">
    <property type="entry name" value="NEPRILYSIN"/>
    <property type="match status" value="1"/>
</dbReference>
<keyword evidence="12" id="KW-1185">Reference proteome</keyword>
<sequence>MDKSKLIAIFFILLSLIEIVLTTRKVKDLIVVSVSTHITDGFERFNRSLKIYGLKSEILGLNQPWKGGDVARQSGGGQKIRLLRQYLESIRNEHDNRLILFTDSYDVIVNGNSDEIVKKFQTFNANVVFSSEKYCWPDVSLAASYPKSDGKRYLNSGGFIGFATELYKIVNLAQDLNDDDDDQLFYTKIYLEQKYRKHFGIRLDLNSNLFQNLNGEIGDVEIRFSPQQQGTNKNVAETFLYNKKTQTFPLIIHGNGASKIPLNSLGNYLARSWHPSIGCQSCNESRIQLESIDFLYFFYRSRGIWNVPFISSCYLIKSSTILNQENFQTKNQQWKFPLSYRNHQQPQHKNDDIDGNGNGGESLDPEMYFCHILRLNGIFMFVTNENDYGHLAQMDTIDFQLKHSEFYEIYTNEIEWRKRYIHENYTKNLLDDNIIEQPCHDVYWFPIVTPVFCQHLIGFSIIDSLDESINPCDDFYHYACGGWIRKNPLPDSHASWGTFGKLTQDNQLILKNVFEDKKRKFSDAERKAKIYYDSCMDRNKIIEKLKAKPMQEFIDLIGGWNISGGFDVQAWSLQSKLTLMHNRYNRGGLFEWSVSADEKDSTKNVLNLQQGSFIMSRDYYLNKTDNDEIIVAYLDFMTKVGVLLGGGDESSTRMQMKKVLEFERKISKILIPPEDLRDDQKTYHKMKLSELNKLAPFIDWIGYFREAFAPIKREINENESIVVYSPEFFSNLSKLIEQHLSDNDNKTILVNTIVWSVVQPMVTYLSKPFRDAAKTFTQVLIGSEGSSSQWRYCISDTSSVLGFAVGSIFVHSAFRGESKNESKIMIKQIKDAFKEHLDNLTWMDRQTLELAMEKADAITDMIGFPDFILNEKKLNKRYKDVSVNFYLKKRNYNYKETNKNYKIFTFPNLQSILTQLIVKDDQYFKNSINANIFLLNEYIKKIDKPTNKSEWDMAPPVVNAYYAPTKNQIAFPAGILQPPFYDVNRPKALNFGAMGVVMGHELTHAFDDQGREYDKKGNLHEWWQHGTILKFKERMKCFQEQYSKYQIGTDHVNGKQTLGENVADNGGLTSAFHAFTKWSKESGENILLPGLNFTQNQLFFIGFAQVWCSVNTPEALKIQIRNDPHTPSQYRVIGTLSNSPQFSDAFNCPKGSSMNPEQKCNIW</sequence>
<keyword evidence="3" id="KW-0645">Protease</keyword>
<dbReference type="PANTHER" id="PTHR11733">
    <property type="entry name" value="ZINC METALLOPROTEASE FAMILY M13 NEPRILYSIN-RELATED"/>
    <property type="match status" value="1"/>
</dbReference>
<evidence type="ECO:0000256" key="6">
    <source>
        <dbReference type="ARBA" id="ARBA00022833"/>
    </source>
</evidence>
<proteinExistence type="inferred from homology"/>
<dbReference type="Pfam" id="PF05649">
    <property type="entry name" value="Peptidase_M13_N"/>
    <property type="match status" value="1"/>
</dbReference>
<evidence type="ECO:0000256" key="1">
    <source>
        <dbReference type="ARBA" id="ARBA00001947"/>
    </source>
</evidence>
<organism evidence="12 13">
    <name type="scientific">Dermatophagoides pteronyssinus</name>
    <name type="common">European house dust mite</name>
    <dbReference type="NCBI Taxonomy" id="6956"/>
    <lineage>
        <taxon>Eukaryota</taxon>
        <taxon>Metazoa</taxon>
        <taxon>Ecdysozoa</taxon>
        <taxon>Arthropoda</taxon>
        <taxon>Chelicerata</taxon>
        <taxon>Arachnida</taxon>
        <taxon>Acari</taxon>
        <taxon>Acariformes</taxon>
        <taxon>Sarcoptiformes</taxon>
        <taxon>Astigmata</taxon>
        <taxon>Psoroptidia</taxon>
        <taxon>Analgoidea</taxon>
        <taxon>Pyroglyphidae</taxon>
        <taxon>Dermatophagoidinae</taxon>
        <taxon>Dermatophagoides</taxon>
    </lineage>
</organism>
<reference evidence="13" key="1">
    <citation type="submission" date="2025-08" db="UniProtKB">
        <authorList>
            <consortium name="RefSeq"/>
        </authorList>
    </citation>
    <scope>IDENTIFICATION</scope>
    <source>
        <strain evidence="13">Airmid</strain>
    </source>
</reference>